<keyword evidence="2" id="KW-1185">Reference proteome</keyword>
<accession>A0ABZ2MZ71</accession>
<sequence>MDIIAQISKYLTDNASLNGLPVVSPLLNDGSSIAIRESPSSIANRYMNSGKTFNFQFQILVKDPSVINTRKIINDIFKKLDGLSNGAITSADGSFSFTKCECTTSPNFVEKTEQNYYIYTALFNAELEIGR</sequence>
<dbReference type="EMBL" id="CP147403">
    <property type="protein sequence ID" value="WXB90425.1"/>
    <property type="molecule type" value="Genomic_DNA"/>
</dbReference>
<reference evidence="1 2" key="1">
    <citation type="submission" date="2024-02" db="EMBL/GenBank/DDBJ databases">
        <title>Seven novel Bacillus-like species.</title>
        <authorList>
            <person name="Liu G."/>
        </authorList>
    </citation>
    <scope>NUCLEOTIDE SEQUENCE [LARGE SCALE GENOMIC DNA]</scope>
    <source>
        <strain evidence="1 2">FJAT-53654</strain>
    </source>
</reference>
<dbReference type="InterPro" id="IPR024411">
    <property type="entry name" value="Tail_terminator_phage"/>
</dbReference>
<organism evidence="1 2">
    <name type="scientific">Metabacillus rhizosphaerae</name>
    <dbReference type="NCBI Taxonomy" id="3117747"/>
    <lineage>
        <taxon>Bacteria</taxon>
        <taxon>Bacillati</taxon>
        <taxon>Bacillota</taxon>
        <taxon>Bacilli</taxon>
        <taxon>Bacillales</taxon>
        <taxon>Bacillaceae</taxon>
        <taxon>Metabacillus</taxon>
    </lineage>
</organism>
<dbReference type="Pfam" id="PF12691">
    <property type="entry name" value="Phage_tail_terminator_6"/>
    <property type="match status" value="1"/>
</dbReference>
<evidence type="ECO:0000313" key="1">
    <source>
        <dbReference type="EMBL" id="WXB90425.1"/>
    </source>
</evidence>
<gene>
    <name evidence="1" type="ORF">WCV66_09585</name>
</gene>
<proteinExistence type="predicted"/>
<name>A0ABZ2MZ71_9BACI</name>
<evidence type="ECO:0000313" key="2">
    <source>
        <dbReference type="Proteomes" id="UP001368328"/>
    </source>
</evidence>
<protein>
    <submittedName>
        <fullName evidence="1">Minor capsid protein</fullName>
    </submittedName>
</protein>
<dbReference type="RefSeq" id="WP_338788811.1">
    <property type="nucleotide sequence ID" value="NZ_CP147403.1"/>
</dbReference>
<dbReference type="Proteomes" id="UP001368328">
    <property type="component" value="Chromosome"/>
</dbReference>